<dbReference type="InterPro" id="IPR013103">
    <property type="entry name" value="RVT_2"/>
</dbReference>
<evidence type="ECO:0000313" key="2">
    <source>
        <dbReference type="EMBL" id="PKU82407.1"/>
    </source>
</evidence>
<dbReference type="SUPFAM" id="SSF56672">
    <property type="entry name" value="DNA/RNA polymerases"/>
    <property type="match status" value="1"/>
</dbReference>
<feature type="domain" description="Reverse transcriptase Ty1/copia-type" evidence="1">
    <location>
        <begin position="11"/>
        <end position="114"/>
    </location>
</feature>
<organism evidence="2 3">
    <name type="scientific">Dendrobium catenatum</name>
    <dbReference type="NCBI Taxonomy" id="906689"/>
    <lineage>
        <taxon>Eukaryota</taxon>
        <taxon>Viridiplantae</taxon>
        <taxon>Streptophyta</taxon>
        <taxon>Embryophyta</taxon>
        <taxon>Tracheophyta</taxon>
        <taxon>Spermatophyta</taxon>
        <taxon>Magnoliopsida</taxon>
        <taxon>Liliopsida</taxon>
        <taxon>Asparagales</taxon>
        <taxon>Orchidaceae</taxon>
        <taxon>Epidendroideae</taxon>
        <taxon>Malaxideae</taxon>
        <taxon>Dendrobiinae</taxon>
        <taxon>Dendrobium</taxon>
    </lineage>
</organism>
<dbReference type="InterPro" id="IPR043502">
    <property type="entry name" value="DNA/RNA_pol_sf"/>
</dbReference>
<name>A0A2I0X3E4_9ASPA</name>
<gene>
    <name evidence="2" type="ORF">MA16_Dca005412</name>
</gene>
<protein>
    <submittedName>
        <fullName evidence="2">Retrovirus-related Pol polyprotein from transposon TNT 1-94</fullName>
    </submittedName>
</protein>
<evidence type="ECO:0000313" key="3">
    <source>
        <dbReference type="Proteomes" id="UP000233837"/>
    </source>
</evidence>
<evidence type="ECO:0000259" key="1">
    <source>
        <dbReference type="Pfam" id="PF07727"/>
    </source>
</evidence>
<sequence>MKEELKMIEKNNTWEIVPYPKNKDIIGVKWIYKIKLNSDGSLNKCKARLVAKGYTQQAGIDYTETYAPVARLDTIRTVVALAAQKNWKISQLDVKSAFLNGELEEDVYVQQPEGL</sequence>
<reference evidence="2 3" key="2">
    <citation type="journal article" date="2017" name="Nature">
        <title>The Apostasia genome and the evolution of orchids.</title>
        <authorList>
            <person name="Zhang G.Q."/>
            <person name="Liu K.W."/>
            <person name="Li Z."/>
            <person name="Lohaus R."/>
            <person name="Hsiao Y.Y."/>
            <person name="Niu S.C."/>
            <person name="Wang J.Y."/>
            <person name="Lin Y.C."/>
            <person name="Xu Q."/>
            <person name="Chen L.J."/>
            <person name="Yoshida K."/>
            <person name="Fujiwara S."/>
            <person name="Wang Z.W."/>
            <person name="Zhang Y.Q."/>
            <person name="Mitsuda N."/>
            <person name="Wang M."/>
            <person name="Liu G.H."/>
            <person name="Pecoraro L."/>
            <person name="Huang H.X."/>
            <person name="Xiao X.J."/>
            <person name="Lin M."/>
            <person name="Wu X.Y."/>
            <person name="Wu W.L."/>
            <person name="Chen Y.Y."/>
            <person name="Chang S.B."/>
            <person name="Sakamoto S."/>
            <person name="Ohme-Takagi M."/>
            <person name="Yagi M."/>
            <person name="Zeng S.J."/>
            <person name="Shen C.Y."/>
            <person name="Yeh C.M."/>
            <person name="Luo Y.B."/>
            <person name="Tsai W.C."/>
            <person name="Van de Peer Y."/>
            <person name="Liu Z.J."/>
        </authorList>
    </citation>
    <scope>NUCLEOTIDE SEQUENCE [LARGE SCALE GENOMIC DNA]</scope>
    <source>
        <tissue evidence="2">The whole plant</tissue>
    </source>
</reference>
<keyword evidence="3" id="KW-1185">Reference proteome</keyword>
<dbReference type="Pfam" id="PF07727">
    <property type="entry name" value="RVT_2"/>
    <property type="match status" value="1"/>
</dbReference>
<reference evidence="2 3" key="1">
    <citation type="journal article" date="2016" name="Sci. Rep.">
        <title>The Dendrobium catenatum Lindl. genome sequence provides insights into polysaccharide synthase, floral development and adaptive evolution.</title>
        <authorList>
            <person name="Zhang G.Q."/>
            <person name="Xu Q."/>
            <person name="Bian C."/>
            <person name="Tsai W.C."/>
            <person name="Yeh C.M."/>
            <person name="Liu K.W."/>
            <person name="Yoshida K."/>
            <person name="Zhang L.S."/>
            <person name="Chang S.B."/>
            <person name="Chen F."/>
            <person name="Shi Y."/>
            <person name="Su Y.Y."/>
            <person name="Zhang Y.Q."/>
            <person name="Chen L.J."/>
            <person name="Yin Y."/>
            <person name="Lin M."/>
            <person name="Huang H."/>
            <person name="Deng H."/>
            <person name="Wang Z.W."/>
            <person name="Zhu S.L."/>
            <person name="Zhao X."/>
            <person name="Deng C."/>
            <person name="Niu S.C."/>
            <person name="Huang J."/>
            <person name="Wang M."/>
            <person name="Liu G.H."/>
            <person name="Yang H.J."/>
            <person name="Xiao X.J."/>
            <person name="Hsiao Y.Y."/>
            <person name="Wu W.L."/>
            <person name="Chen Y.Y."/>
            <person name="Mitsuda N."/>
            <person name="Ohme-Takagi M."/>
            <person name="Luo Y.B."/>
            <person name="Van de Peer Y."/>
            <person name="Liu Z.J."/>
        </authorList>
    </citation>
    <scope>NUCLEOTIDE SEQUENCE [LARGE SCALE GENOMIC DNA]</scope>
    <source>
        <tissue evidence="2">The whole plant</tissue>
    </source>
</reference>
<dbReference type="Proteomes" id="UP000233837">
    <property type="component" value="Unassembled WGS sequence"/>
</dbReference>
<dbReference type="EMBL" id="KZ502191">
    <property type="protein sequence ID" value="PKU82407.1"/>
    <property type="molecule type" value="Genomic_DNA"/>
</dbReference>
<proteinExistence type="predicted"/>
<dbReference type="AlphaFoldDB" id="A0A2I0X3E4"/>
<accession>A0A2I0X3E4</accession>
<dbReference type="STRING" id="906689.A0A2I0X3E4"/>